<evidence type="ECO:0000256" key="1">
    <source>
        <dbReference type="ARBA" id="ARBA00022741"/>
    </source>
</evidence>
<dbReference type="GO" id="GO:0046496">
    <property type="term" value="P:nicotinamide nucleotide metabolic process"/>
    <property type="evidence" value="ECO:0007669"/>
    <property type="project" value="UniProtKB-UniRule"/>
</dbReference>
<dbReference type="Pfam" id="PF01256">
    <property type="entry name" value="Carb_kinase"/>
    <property type="match status" value="1"/>
</dbReference>
<dbReference type="GO" id="GO:0052855">
    <property type="term" value="F:ADP-dependent NAD(P)H-hydrate dehydratase activity"/>
    <property type="evidence" value="ECO:0007669"/>
    <property type="project" value="UniProtKB-UniRule"/>
</dbReference>
<evidence type="ECO:0000256" key="4">
    <source>
        <dbReference type="ARBA" id="ARBA00023027"/>
    </source>
</evidence>
<comment type="catalytic activity">
    <reaction evidence="6">
        <text>(6S)-NADPHX + ADP = AMP + phosphate + NADPH + H(+)</text>
        <dbReference type="Rhea" id="RHEA:32235"/>
        <dbReference type="ChEBI" id="CHEBI:15378"/>
        <dbReference type="ChEBI" id="CHEBI:43474"/>
        <dbReference type="ChEBI" id="CHEBI:57783"/>
        <dbReference type="ChEBI" id="CHEBI:64076"/>
        <dbReference type="ChEBI" id="CHEBI:456215"/>
        <dbReference type="ChEBI" id="CHEBI:456216"/>
        <dbReference type="EC" id="4.2.1.136"/>
    </reaction>
</comment>
<dbReference type="PROSITE" id="PS01050">
    <property type="entry name" value="YJEF_C_2"/>
    <property type="match status" value="1"/>
</dbReference>
<dbReference type="CDD" id="cd01171">
    <property type="entry name" value="YXKO-related"/>
    <property type="match status" value="1"/>
</dbReference>
<dbReference type="HAMAP" id="MF_01965">
    <property type="entry name" value="NADHX_dehydratase"/>
    <property type="match status" value="1"/>
</dbReference>
<reference evidence="8 9" key="1">
    <citation type="submission" date="2017-05" db="EMBL/GenBank/DDBJ databases">
        <title>Vagococcus spp. assemblies.</title>
        <authorList>
            <person name="Gulvik C.A."/>
        </authorList>
    </citation>
    <scope>NUCLEOTIDE SEQUENCE [LARGE SCALE GENOMIC DNA]</scope>
    <source>
        <strain evidence="8 9">LMG 24798</strain>
    </source>
</reference>
<dbReference type="GO" id="GO:0052856">
    <property type="term" value="F:NAD(P)HX epimerase activity"/>
    <property type="evidence" value="ECO:0007669"/>
    <property type="project" value="TreeGrafter"/>
</dbReference>
<evidence type="ECO:0000256" key="2">
    <source>
        <dbReference type="ARBA" id="ARBA00022840"/>
    </source>
</evidence>
<accession>A0A430AUU4</accession>
<dbReference type="Gene3D" id="3.40.1190.20">
    <property type="match status" value="1"/>
</dbReference>
<feature type="binding site" evidence="6">
    <location>
        <position position="41"/>
    </location>
    <ligand>
        <name>(6S)-NADPHX</name>
        <dbReference type="ChEBI" id="CHEBI:64076"/>
    </ligand>
</feature>
<keyword evidence="2 6" id="KW-0067">ATP-binding</keyword>
<dbReference type="GO" id="GO:0005524">
    <property type="term" value="F:ATP binding"/>
    <property type="evidence" value="ECO:0007669"/>
    <property type="project" value="UniProtKB-KW"/>
</dbReference>
<evidence type="ECO:0000259" key="7">
    <source>
        <dbReference type="PROSITE" id="PS51383"/>
    </source>
</evidence>
<keyword evidence="3 6" id="KW-0521">NADP</keyword>
<comment type="similarity">
    <text evidence="6">Belongs to the NnrD/CARKD family.</text>
</comment>
<evidence type="ECO:0000256" key="3">
    <source>
        <dbReference type="ARBA" id="ARBA00022857"/>
    </source>
</evidence>
<comment type="subunit">
    <text evidence="6">Homotetramer.</text>
</comment>
<dbReference type="InterPro" id="IPR017953">
    <property type="entry name" value="Carbohydrate_kinase_pred_CS"/>
</dbReference>
<dbReference type="EC" id="4.2.1.136" evidence="6"/>
<dbReference type="GO" id="GO:0110051">
    <property type="term" value="P:metabolite repair"/>
    <property type="evidence" value="ECO:0007669"/>
    <property type="project" value="TreeGrafter"/>
</dbReference>
<dbReference type="InterPro" id="IPR000631">
    <property type="entry name" value="CARKD"/>
</dbReference>
<name>A0A430AUU4_9ENTE</name>
<evidence type="ECO:0000256" key="5">
    <source>
        <dbReference type="ARBA" id="ARBA00023239"/>
    </source>
</evidence>
<keyword evidence="4 6" id="KW-0520">NAD</keyword>
<dbReference type="EMBL" id="NGKC01000007">
    <property type="protein sequence ID" value="RSU11827.1"/>
    <property type="molecule type" value="Genomic_DNA"/>
</dbReference>
<evidence type="ECO:0000313" key="8">
    <source>
        <dbReference type="EMBL" id="RSU11827.1"/>
    </source>
</evidence>
<dbReference type="Proteomes" id="UP000286773">
    <property type="component" value="Unassembled WGS sequence"/>
</dbReference>
<feature type="binding site" evidence="6">
    <location>
        <position position="155"/>
    </location>
    <ligand>
        <name>(6S)-NADPHX</name>
        <dbReference type="ChEBI" id="CHEBI:64076"/>
    </ligand>
</feature>
<dbReference type="PROSITE" id="PS01049">
    <property type="entry name" value="YJEF_C_1"/>
    <property type="match status" value="1"/>
</dbReference>
<comment type="function">
    <text evidence="6">Catalyzes the dehydration of the S-form of NAD(P)HX at the expense of ADP, which is converted to AMP. Together with NAD(P)HX epimerase, which catalyzes the epimerization of the S- and R-forms, the enzyme allows the repair of both epimers of NAD(P)HX, a damaged form of NAD(P)H that is a result of enzymatic or heat-dependent hydration.</text>
</comment>
<dbReference type="NCBIfam" id="TIGR00196">
    <property type="entry name" value="yjeF_cterm"/>
    <property type="match status" value="1"/>
</dbReference>
<feature type="binding site" evidence="6">
    <location>
        <position position="102"/>
    </location>
    <ligand>
        <name>(6S)-NADPHX</name>
        <dbReference type="ChEBI" id="CHEBI:64076"/>
    </ligand>
</feature>
<dbReference type="InterPro" id="IPR029056">
    <property type="entry name" value="Ribokinase-like"/>
</dbReference>
<feature type="binding site" evidence="6">
    <location>
        <position position="218"/>
    </location>
    <ligand>
        <name>(6S)-NADPHX</name>
        <dbReference type="ChEBI" id="CHEBI:64076"/>
    </ligand>
</feature>
<keyword evidence="1 6" id="KW-0547">Nucleotide-binding</keyword>
<dbReference type="PANTHER" id="PTHR12592">
    <property type="entry name" value="ATP-DEPENDENT (S)-NAD(P)H-HYDRATE DEHYDRATASE FAMILY MEMBER"/>
    <property type="match status" value="1"/>
</dbReference>
<feature type="binding site" evidence="6">
    <location>
        <begin position="189"/>
        <end position="193"/>
    </location>
    <ligand>
        <name>AMP</name>
        <dbReference type="ChEBI" id="CHEBI:456215"/>
    </ligand>
</feature>
<evidence type="ECO:0000256" key="6">
    <source>
        <dbReference type="HAMAP-Rule" id="MF_01965"/>
    </source>
</evidence>
<dbReference type="OrthoDB" id="9806925at2"/>
<gene>
    <name evidence="6" type="primary">nnrD</name>
    <name evidence="8" type="ORF">CBF27_07665</name>
</gene>
<protein>
    <recommendedName>
        <fullName evidence="6">ADP-dependent (S)-NAD(P)H-hydrate dehydratase</fullName>
        <ecNumber evidence="6">4.2.1.136</ecNumber>
    </recommendedName>
    <alternativeName>
        <fullName evidence="6">ADP-dependent NAD(P)HX dehydratase</fullName>
    </alternativeName>
</protein>
<dbReference type="SUPFAM" id="SSF53613">
    <property type="entry name" value="Ribokinase-like"/>
    <property type="match status" value="1"/>
</dbReference>
<evidence type="ECO:0000313" key="9">
    <source>
        <dbReference type="Proteomes" id="UP000286773"/>
    </source>
</evidence>
<sequence>MQHIIPHNILSQTITKRPAVSHKGTYGRVALIGGNQQFGGAIILASEAAVNTGAGLVTTVTAPENHASLHARLPEAMVVDWTDLPAVKEIVRQASVIVIGPGLGLDSQSLALLKLVFASVTRQQVCVVDGSAITLMAEHDVTVPNHSAAFILTPHKKEWERLSGIPVTEQNEERNLLAKEKIPAAVVLKKHRTEIFFETDTYLNPIGTPAMATGGMGDTLAGIIAGFTAQFQPKDKALLAAVYLHSLLGEQLGKSHYVALPSKLIGLISRTMKQFET</sequence>
<dbReference type="PROSITE" id="PS51383">
    <property type="entry name" value="YJEF_C_3"/>
    <property type="match status" value="1"/>
</dbReference>
<dbReference type="AlphaFoldDB" id="A0A430AUU4"/>
<keyword evidence="5 6" id="KW-0456">Lyase</keyword>
<organism evidence="8 9">
    <name type="scientific">Vagococcus acidifermentans</name>
    <dbReference type="NCBI Taxonomy" id="564710"/>
    <lineage>
        <taxon>Bacteria</taxon>
        <taxon>Bacillati</taxon>
        <taxon>Bacillota</taxon>
        <taxon>Bacilli</taxon>
        <taxon>Lactobacillales</taxon>
        <taxon>Enterococcaceae</taxon>
        <taxon>Vagococcus</taxon>
    </lineage>
</organism>
<keyword evidence="9" id="KW-1185">Reference proteome</keyword>
<dbReference type="PANTHER" id="PTHR12592:SF0">
    <property type="entry name" value="ATP-DEPENDENT (S)-NAD(P)H-HYDRATE DEHYDRATASE"/>
    <property type="match status" value="1"/>
</dbReference>
<comment type="catalytic activity">
    <reaction evidence="6">
        <text>(6S)-NADHX + ADP = AMP + phosphate + NADH + H(+)</text>
        <dbReference type="Rhea" id="RHEA:32223"/>
        <dbReference type="ChEBI" id="CHEBI:15378"/>
        <dbReference type="ChEBI" id="CHEBI:43474"/>
        <dbReference type="ChEBI" id="CHEBI:57945"/>
        <dbReference type="ChEBI" id="CHEBI:64074"/>
        <dbReference type="ChEBI" id="CHEBI:456215"/>
        <dbReference type="ChEBI" id="CHEBI:456216"/>
        <dbReference type="EC" id="4.2.1.136"/>
    </reaction>
</comment>
<proteinExistence type="inferred from homology"/>
<comment type="caution">
    <text evidence="8">The sequence shown here is derived from an EMBL/GenBank/DDBJ whole genome shotgun (WGS) entry which is preliminary data.</text>
</comment>
<feature type="domain" description="YjeF C-terminal" evidence="7">
    <location>
        <begin position="6"/>
        <end position="275"/>
    </location>
</feature>
<dbReference type="RefSeq" id="WP_126813736.1">
    <property type="nucleotide sequence ID" value="NZ_NGKC01000007.1"/>
</dbReference>
<feature type="binding site" evidence="6">
    <location>
        <position position="217"/>
    </location>
    <ligand>
        <name>AMP</name>
        <dbReference type="ChEBI" id="CHEBI:456215"/>
    </ligand>
</feature>
<comment type="cofactor">
    <cofactor evidence="6">
        <name>Mg(2+)</name>
        <dbReference type="ChEBI" id="CHEBI:18420"/>
    </cofactor>
</comment>